<comment type="similarity">
    <text evidence="2">Belongs to the autoinducer-2 exporter (AI-2E) (TC 2.A.86) family.</text>
</comment>
<dbReference type="PANTHER" id="PTHR21716:SF53">
    <property type="entry name" value="PERMEASE PERM-RELATED"/>
    <property type="match status" value="1"/>
</dbReference>
<name>A0ABV2STI5_9FLAO</name>
<keyword evidence="3" id="KW-0813">Transport</keyword>
<keyword evidence="5 8" id="KW-0812">Transmembrane</keyword>
<keyword evidence="4" id="KW-1003">Cell membrane</keyword>
<comment type="caution">
    <text evidence="9">The sequence shown here is derived from an EMBL/GenBank/DDBJ whole genome shotgun (WGS) entry which is preliminary data.</text>
</comment>
<sequence>MKDFRTTNILLLVIVVPLVFYLLKILSFIFIPLVSSMFIALLFLPLLRGMNKKRIPKPLSIVVIVLIIAGVFKLGGELIQLTSNEILSTEESFLVQAEAKLNILIVDLEESIGMQLVEGEDIYGQFLNKESIANNFVPTLNFIGSTLTMLLMTVFFAVLWLSESINVQKLLNSTIIKQKHASVKTFMKIENDLIKFIKVKFLVSLFTGIGTGLACYFFDVNFPIFWGLFAFLINFVQMIGSFVTVILLSIFAFVGIDSGNVLLFFILSITGVQVLFGSILEPIFMGKSFSINIITILVMLMLWGYIWGVPGLILAIPITVFIKIILEQFPGTKIIAKIISGDEIKVDLGLNPIRKVS</sequence>
<evidence type="ECO:0000256" key="6">
    <source>
        <dbReference type="ARBA" id="ARBA00022989"/>
    </source>
</evidence>
<feature type="transmembrane region" description="Helical" evidence="8">
    <location>
        <begin position="300"/>
        <end position="326"/>
    </location>
</feature>
<dbReference type="RefSeq" id="WP_354614874.1">
    <property type="nucleotide sequence ID" value="NZ_JBEXAE010000003.1"/>
</dbReference>
<keyword evidence="6 8" id="KW-1133">Transmembrane helix</keyword>
<dbReference type="InterPro" id="IPR002549">
    <property type="entry name" value="AI-2E-like"/>
</dbReference>
<dbReference type="PANTHER" id="PTHR21716">
    <property type="entry name" value="TRANSMEMBRANE PROTEIN"/>
    <property type="match status" value="1"/>
</dbReference>
<comment type="subcellular location">
    <subcellularLocation>
        <location evidence="1">Cell membrane</location>
        <topology evidence="1">Multi-pass membrane protein</topology>
    </subcellularLocation>
</comment>
<feature type="transmembrane region" description="Helical" evidence="8">
    <location>
        <begin position="261"/>
        <end position="280"/>
    </location>
</feature>
<feature type="transmembrane region" description="Helical" evidence="8">
    <location>
        <begin position="197"/>
        <end position="218"/>
    </location>
</feature>
<dbReference type="Proteomes" id="UP001549799">
    <property type="component" value="Unassembled WGS sequence"/>
</dbReference>
<feature type="transmembrane region" description="Helical" evidence="8">
    <location>
        <begin position="224"/>
        <end position="254"/>
    </location>
</feature>
<dbReference type="Pfam" id="PF01594">
    <property type="entry name" value="AI-2E_transport"/>
    <property type="match status" value="1"/>
</dbReference>
<evidence type="ECO:0000313" key="9">
    <source>
        <dbReference type="EMBL" id="MET6990475.1"/>
    </source>
</evidence>
<evidence type="ECO:0000256" key="4">
    <source>
        <dbReference type="ARBA" id="ARBA00022475"/>
    </source>
</evidence>
<evidence type="ECO:0000256" key="2">
    <source>
        <dbReference type="ARBA" id="ARBA00009773"/>
    </source>
</evidence>
<feature type="transmembrane region" description="Helical" evidence="8">
    <location>
        <begin position="59"/>
        <end position="79"/>
    </location>
</feature>
<evidence type="ECO:0000256" key="8">
    <source>
        <dbReference type="SAM" id="Phobius"/>
    </source>
</evidence>
<dbReference type="EMBL" id="JBEXAE010000003">
    <property type="protein sequence ID" value="MET6990475.1"/>
    <property type="molecule type" value="Genomic_DNA"/>
</dbReference>
<proteinExistence type="inferred from homology"/>
<evidence type="ECO:0000256" key="3">
    <source>
        <dbReference type="ARBA" id="ARBA00022448"/>
    </source>
</evidence>
<gene>
    <name evidence="9" type="ORF">ABXZ36_07425</name>
</gene>
<feature type="transmembrane region" description="Helical" evidence="8">
    <location>
        <begin position="142"/>
        <end position="161"/>
    </location>
</feature>
<protein>
    <submittedName>
        <fullName evidence="9">AI-2E family transporter</fullName>
    </submittedName>
</protein>
<feature type="transmembrane region" description="Helical" evidence="8">
    <location>
        <begin position="29"/>
        <end position="47"/>
    </location>
</feature>
<feature type="transmembrane region" description="Helical" evidence="8">
    <location>
        <begin position="7"/>
        <end position="23"/>
    </location>
</feature>
<organism evidence="9 10">
    <name type="scientific">Sediminicola arcticus</name>
    <dbReference type="NCBI Taxonomy" id="1574308"/>
    <lineage>
        <taxon>Bacteria</taxon>
        <taxon>Pseudomonadati</taxon>
        <taxon>Bacteroidota</taxon>
        <taxon>Flavobacteriia</taxon>
        <taxon>Flavobacteriales</taxon>
        <taxon>Flavobacteriaceae</taxon>
        <taxon>Sediminicola</taxon>
    </lineage>
</organism>
<keyword evidence="7 8" id="KW-0472">Membrane</keyword>
<evidence type="ECO:0000256" key="7">
    <source>
        <dbReference type="ARBA" id="ARBA00023136"/>
    </source>
</evidence>
<keyword evidence="10" id="KW-1185">Reference proteome</keyword>
<evidence type="ECO:0000313" key="10">
    <source>
        <dbReference type="Proteomes" id="UP001549799"/>
    </source>
</evidence>
<evidence type="ECO:0000256" key="5">
    <source>
        <dbReference type="ARBA" id="ARBA00022692"/>
    </source>
</evidence>
<reference evidence="9 10" key="1">
    <citation type="submission" date="2024-07" db="EMBL/GenBank/DDBJ databases">
        <title>The genome sequence of type strain Sediminicola arcticus GDMCC 1.2805.</title>
        <authorList>
            <person name="Liu Y."/>
        </authorList>
    </citation>
    <scope>NUCLEOTIDE SEQUENCE [LARGE SCALE GENOMIC DNA]</scope>
    <source>
        <strain evidence="9 10">GDMCC 1.2805</strain>
    </source>
</reference>
<accession>A0ABV2STI5</accession>
<evidence type="ECO:0000256" key="1">
    <source>
        <dbReference type="ARBA" id="ARBA00004651"/>
    </source>
</evidence>